<feature type="domain" description="2Fe-2S ferredoxin-type" evidence="1">
    <location>
        <begin position="14"/>
        <end position="111"/>
    </location>
</feature>
<evidence type="ECO:0000313" key="3">
    <source>
        <dbReference type="Proteomes" id="UP000430508"/>
    </source>
</evidence>
<dbReference type="PANTHER" id="PTHR42895:SF2">
    <property type="entry name" value="IRON-SULFUR CLUSTER PROTEIN"/>
    <property type="match status" value="1"/>
</dbReference>
<dbReference type="InterPro" id="IPR001041">
    <property type="entry name" value="2Fe-2S_ferredoxin-type"/>
</dbReference>
<dbReference type="CDD" id="cd00207">
    <property type="entry name" value="fer2"/>
    <property type="match status" value="1"/>
</dbReference>
<dbReference type="Pfam" id="PF14574">
    <property type="entry name" value="RACo_C_ter"/>
    <property type="match status" value="1"/>
</dbReference>
<dbReference type="Pfam" id="PF00111">
    <property type="entry name" value="Fer2"/>
    <property type="match status" value="1"/>
</dbReference>
<dbReference type="PROSITE" id="PS51085">
    <property type="entry name" value="2FE2S_FER_2"/>
    <property type="match status" value="1"/>
</dbReference>
<organism evidence="2 3">
    <name type="scientific">Dehalobacter restrictus</name>
    <dbReference type="NCBI Taxonomy" id="55583"/>
    <lineage>
        <taxon>Bacteria</taxon>
        <taxon>Bacillati</taxon>
        <taxon>Bacillota</taxon>
        <taxon>Clostridia</taxon>
        <taxon>Eubacteriales</taxon>
        <taxon>Desulfitobacteriaceae</taxon>
        <taxon>Dehalobacter</taxon>
    </lineage>
</organism>
<dbReference type="Gene3D" id="3.10.20.30">
    <property type="match status" value="1"/>
</dbReference>
<dbReference type="InterPro" id="IPR027980">
    <property type="entry name" value="RACo_C"/>
</dbReference>
<dbReference type="PANTHER" id="PTHR42895">
    <property type="entry name" value="IRON-SULFUR CLUSTER-BINDING PROTEIN-RELATED"/>
    <property type="match status" value="1"/>
</dbReference>
<dbReference type="InterPro" id="IPR042259">
    <property type="entry name" value="Raco-like_middle_sf"/>
</dbReference>
<dbReference type="EMBL" id="CP046996">
    <property type="protein sequence ID" value="QHA01646.1"/>
    <property type="molecule type" value="Genomic_DNA"/>
</dbReference>
<name>A0A857DNQ8_9FIRM</name>
<dbReference type="InterPro" id="IPR052911">
    <property type="entry name" value="Corrinoid_activation_enz"/>
</dbReference>
<gene>
    <name evidence="2" type="ORF">GQ588_13850</name>
</gene>
<evidence type="ECO:0000313" key="2">
    <source>
        <dbReference type="EMBL" id="QHA01646.1"/>
    </source>
</evidence>
<evidence type="ECO:0000259" key="1">
    <source>
        <dbReference type="PROSITE" id="PS51085"/>
    </source>
</evidence>
<dbReference type="Pfam" id="PF17650">
    <property type="entry name" value="RACo_linker"/>
    <property type="match status" value="1"/>
</dbReference>
<accession>A0A857DNQ8</accession>
<dbReference type="InterPro" id="IPR036010">
    <property type="entry name" value="2Fe-2S_ferredoxin-like_sf"/>
</dbReference>
<dbReference type="Gene3D" id="3.10.20.880">
    <property type="match status" value="1"/>
</dbReference>
<dbReference type="Gene3D" id="3.30.420.480">
    <property type="entry name" value="Domain of unknown function (DUF4445)"/>
    <property type="match status" value="1"/>
</dbReference>
<dbReference type="InterPro" id="IPR041414">
    <property type="entry name" value="Raco-like_middle"/>
</dbReference>
<dbReference type="SUPFAM" id="SSF54292">
    <property type="entry name" value="2Fe-2S ferredoxin-like"/>
    <property type="match status" value="1"/>
</dbReference>
<reference evidence="2 3" key="1">
    <citation type="submission" date="2019-12" db="EMBL/GenBank/DDBJ databases">
        <title>Sequence classification of anaerobic respiratory reductive dehalogenases: First we see many, then we see few.</title>
        <authorList>
            <person name="Molenda O."/>
            <person name="Puentes Jacome L.A."/>
            <person name="Cao X."/>
            <person name="Nesbo C.L."/>
            <person name="Tang S."/>
            <person name="Morson N."/>
            <person name="Patron J."/>
            <person name="Lomheim L."/>
            <person name="Wishart D.S."/>
            <person name="Edwards E.A."/>
        </authorList>
    </citation>
    <scope>NUCLEOTIDE SEQUENCE [LARGE SCALE GENOMIC DNA]</scope>
    <source>
        <strain evidence="2 3">12DCA</strain>
    </source>
</reference>
<sequence>MGQDKYRSKTVKMVNVTFQKSACQGDECVGTVPSGSTILQAAIAAGVDLHSACGGKGTCGKCRVILSTEDRTEPLPEEKKFLSAEQIDAGVVLACKRTVESDRQIILIEQKDVFDRKSRLEDDNRVFELVPLVHKHAVHVSVPSTSDQRSDWERLTAGLPASAASLRFNRGIAAKLPRILRDSSFQVTAVTAGNDLLAVESGNTLDRIFGLAIDIGTTTVVAYLMNLNNGKIVAREAITNPQQGAGADVISRINYASDHPDGLVQLQIQVVEGLNRIIANMCRQKGIALEEIYQAVVVGNTTMSHLFLGIDPTYLGPAPFIPGFRQAVTVKASELGLGILSDAPVTVLPIVAGYVGSDTVGVMLSGKIDQLKGIHLFIDIGTNGEMVLAGKGRILTCSTAAGPAFEGAGIKFGMRAADGAIERVKITDNVELGVIGKENEPVRGICGSGLIDAISEMHKAGIVNSQGRIIDHASTSKELSPALRDRILNNNGIREFVLAWKESAAGENITITQMDIRGLQLAKGAVLAGVRILMIHLGVKPDDLEMIHLAGAFGNYIAKESALGIGLLPQVPVEKIQSIGNAAGNGAQMALLSTVEMSRANRLARDAEHIELSTEELFQDEYMESLALGQRY</sequence>
<proteinExistence type="predicted"/>
<dbReference type="GO" id="GO:0051536">
    <property type="term" value="F:iron-sulfur cluster binding"/>
    <property type="evidence" value="ECO:0007669"/>
    <property type="project" value="InterPro"/>
</dbReference>
<dbReference type="RefSeq" id="WP_158208607.1">
    <property type="nucleotide sequence ID" value="NZ_CP046996.1"/>
</dbReference>
<dbReference type="InterPro" id="IPR012675">
    <property type="entry name" value="Beta-grasp_dom_sf"/>
</dbReference>
<protein>
    <submittedName>
        <fullName evidence="2">DUF4445 domain-containing protein</fullName>
    </submittedName>
</protein>
<dbReference type="InterPro" id="IPR040506">
    <property type="entry name" value="RACo_linker"/>
</dbReference>
<dbReference type="AlphaFoldDB" id="A0A857DNQ8"/>
<dbReference type="Proteomes" id="UP000430508">
    <property type="component" value="Chromosome"/>
</dbReference>
<dbReference type="Pfam" id="PF17651">
    <property type="entry name" value="Raco_middle"/>
    <property type="match status" value="1"/>
</dbReference>